<sequence>MNKLDPPSRPRRSLGIKARLLMITLIPTGLMALALGGYFSWQQVREVEQQLLQRGLMTVEYLQQPAADALLGGEISLIGPMLGAALNHTDVRALTLYDANMQELEHRGPFMYPAGEPVTGIDMTAGTGLQIQRGKNSSRFLMPLLASLDLPNRTLRLDVEADSILGWLEVELSHGNMLLHRYQTLLATLVAIILSLALTGLVVSIMGRRISDPVARINNAIRQISQGHFNVRLAGQDSRELDDLAMGVNNMAQTMQSAQGELQQNIDQATDDLRQTLETIEIQNIELDLARKTAQEASRIKSEFLANMSHELRTPLNGILGFSNLLQRSELNGRQQEYLSTIEKSADNLLAIINEILDFSKIEAGKLILENLAFNLRDLIDDTLTMLAPSAHDKGLELVSIIYRDTPLGLRGDPMRLKQILANLISNAIKFTHEGSVSVRVMAEHQDVDQVLLRISVNDTGIGLSPTQQKSLFKAFSQADNSISRQTGGTGLGLVISKRLVEQMHGEIGLRSQPGEGSEFWLTLRLGRSARGEDELPEKPLLGMRAALVEPQLLSRQMLLHSLEDIGLSVRVFDNPQQLHEALTSRTNRDDSLQLALISVRHTATPPGDTLEMARQWSELNICKTIVLTDTTEHYPLLDQLPRSMCQTMSKPVYTRKLYRAVMHLLGNDPVVTLPPIQQRCHALRVLCVDDHLANLKLLEAFLGDIGVTPLLATSGEEALELLTEQRVDLIFMDVQMPGMDGRQTTAELRLREEVAGFDPIPIVALTAHALSSERHQLLQCGMNDYLTKPITTEQLRQSLNKWTGLAPASKAPDLPSPQDKVTRYIPQPVIAAPKPPRQPAPLKIIDREEGLQLAAGKEDLASDIMQMLLDGLPQDHRNITEALEREEWASVRELIHKLHGATRYCGVPELRAHCQAAETLLKKGEDSRSAVQAVLDAINRLRSTSSA</sequence>
<keyword evidence="6 16" id="KW-0597">Phosphoprotein</keyword>
<dbReference type="Pfam" id="PF09984">
    <property type="entry name" value="sCache_4"/>
    <property type="match status" value="1"/>
</dbReference>
<feature type="modified residue" description="4-aspartylphosphate" evidence="16">
    <location>
        <position position="734"/>
    </location>
</feature>
<evidence type="ECO:0000256" key="10">
    <source>
        <dbReference type="ARBA" id="ARBA00022777"/>
    </source>
</evidence>
<organism evidence="22 23">
    <name type="scientific">Halopseudomonas litoralis</name>
    <dbReference type="NCBI Taxonomy" id="797277"/>
    <lineage>
        <taxon>Bacteria</taxon>
        <taxon>Pseudomonadati</taxon>
        <taxon>Pseudomonadota</taxon>
        <taxon>Gammaproteobacteria</taxon>
        <taxon>Pseudomonadales</taxon>
        <taxon>Pseudomonadaceae</taxon>
        <taxon>Halopseudomonas</taxon>
    </lineage>
</organism>
<dbReference type="Gene3D" id="3.40.50.2300">
    <property type="match status" value="2"/>
</dbReference>
<dbReference type="CDD" id="cd16922">
    <property type="entry name" value="HATPase_EvgS-ArcB-TorS-like"/>
    <property type="match status" value="1"/>
</dbReference>
<evidence type="ECO:0000259" key="20">
    <source>
        <dbReference type="PROSITE" id="PS50885"/>
    </source>
</evidence>
<evidence type="ECO:0000256" key="15">
    <source>
        <dbReference type="PROSITE-ProRule" id="PRU00110"/>
    </source>
</evidence>
<dbReference type="SMART" id="SM00448">
    <property type="entry name" value="REC"/>
    <property type="match status" value="1"/>
</dbReference>
<evidence type="ECO:0000256" key="12">
    <source>
        <dbReference type="ARBA" id="ARBA00022989"/>
    </source>
</evidence>
<evidence type="ECO:0000313" key="22">
    <source>
        <dbReference type="EMBL" id="SDR79598.1"/>
    </source>
</evidence>
<dbReference type="PANTHER" id="PTHR45339">
    <property type="entry name" value="HYBRID SIGNAL TRANSDUCTION HISTIDINE KINASE J"/>
    <property type="match status" value="1"/>
</dbReference>
<dbReference type="CDD" id="cd06225">
    <property type="entry name" value="HAMP"/>
    <property type="match status" value="1"/>
</dbReference>
<feature type="domain" description="Response regulatory" evidence="19">
    <location>
        <begin position="685"/>
        <end position="804"/>
    </location>
</feature>
<evidence type="ECO:0000256" key="11">
    <source>
        <dbReference type="ARBA" id="ARBA00022840"/>
    </source>
</evidence>
<dbReference type="SUPFAM" id="SSF55874">
    <property type="entry name" value="ATPase domain of HSP90 chaperone/DNA topoisomerase II/histidine kinase"/>
    <property type="match status" value="1"/>
</dbReference>
<protein>
    <recommendedName>
        <fullName evidence="3">histidine kinase</fullName>
        <ecNumber evidence="3">2.7.13.3</ecNumber>
    </recommendedName>
</protein>
<feature type="domain" description="Response regulatory" evidence="19">
    <location>
        <begin position="545"/>
        <end position="666"/>
    </location>
</feature>
<feature type="domain" description="HAMP" evidence="20">
    <location>
        <begin position="208"/>
        <end position="260"/>
    </location>
</feature>
<evidence type="ECO:0000256" key="6">
    <source>
        <dbReference type="ARBA" id="ARBA00022553"/>
    </source>
</evidence>
<evidence type="ECO:0000256" key="17">
    <source>
        <dbReference type="SAM" id="Phobius"/>
    </source>
</evidence>
<keyword evidence="10 22" id="KW-0418">Kinase</keyword>
<feature type="modified residue" description="Phosphohistidine" evidence="15">
    <location>
        <position position="897"/>
    </location>
</feature>
<accession>A0A1H1LYA1</accession>
<dbReference type="STRING" id="797277.SAMN05216198_0440"/>
<dbReference type="SUPFAM" id="SSF52172">
    <property type="entry name" value="CheY-like"/>
    <property type="match status" value="2"/>
</dbReference>
<evidence type="ECO:0000256" key="5">
    <source>
        <dbReference type="ARBA" id="ARBA00022519"/>
    </source>
</evidence>
<keyword evidence="7" id="KW-0808">Transferase</keyword>
<dbReference type="InterPro" id="IPR008207">
    <property type="entry name" value="Sig_transdc_His_kin_Hpt_dom"/>
</dbReference>
<evidence type="ECO:0000256" key="13">
    <source>
        <dbReference type="ARBA" id="ARBA00023012"/>
    </source>
</evidence>
<dbReference type="GO" id="GO:0000155">
    <property type="term" value="F:phosphorelay sensor kinase activity"/>
    <property type="evidence" value="ECO:0007669"/>
    <property type="project" value="InterPro"/>
</dbReference>
<keyword evidence="9" id="KW-0547">Nucleotide-binding</keyword>
<evidence type="ECO:0000256" key="9">
    <source>
        <dbReference type="ARBA" id="ARBA00022741"/>
    </source>
</evidence>
<dbReference type="PROSITE" id="PS50885">
    <property type="entry name" value="HAMP"/>
    <property type="match status" value="1"/>
</dbReference>
<dbReference type="InterPro" id="IPR005467">
    <property type="entry name" value="His_kinase_dom"/>
</dbReference>
<keyword evidence="13" id="KW-0902">Two-component regulatory system</keyword>
<keyword evidence="5" id="KW-0997">Cell inner membrane</keyword>
<evidence type="ECO:0000259" key="18">
    <source>
        <dbReference type="PROSITE" id="PS50109"/>
    </source>
</evidence>
<keyword evidence="23" id="KW-1185">Reference proteome</keyword>
<comment type="catalytic activity">
    <reaction evidence="1">
        <text>ATP + protein L-histidine = ADP + protein N-phospho-L-histidine.</text>
        <dbReference type="EC" id="2.7.13.3"/>
    </reaction>
</comment>
<comment type="caution">
    <text evidence="16">Lacks conserved residue(s) required for the propagation of feature annotation.</text>
</comment>
<dbReference type="InterPro" id="IPR036890">
    <property type="entry name" value="HATPase_C_sf"/>
</dbReference>
<gene>
    <name evidence="22" type="ORF">SAMN05216198_0440</name>
</gene>
<keyword evidence="8 17" id="KW-0812">Transmembrane</keyword>
<dbReference type="FunFam" id="3.30.565.10:FF:000010">
    <property type="entry name" value="Sensor histidine kinase RcsC"/>
    <property type="match status" value="1"/>
</dbReference>
<dbReference type="FunFam" id="1.10.287.130:FF:000003">
    <property type="entry name" value="Histidine kinase"/>
    <property type="match status" value="1"/>
</dbReference>
<dbReference type="PANTHER" id="PTHR45339:SF1">
    <property type="entry name" value="HYBRID SIGNAL TRANSDUCTION HISTIDINE KINASE J"/>
    <property type="match status" value="1"/>
</dbReference>
<keyword evidence="14 17" id="KW-0472">Membrane</keyword>
<dbReference type="Pfam" id="PF00672">
    <property type="entry name" value="HAMP"/>
    <property type="match status" value="1"/>
</dbReference>
<dbReference type="InterPro" id="IPR001789">
    <property type="entry name" value="Sig_transdc_resp-reg_receiver"/>
</dbReference>
<dbReference type="CDD" id="cd00082">
    <property type="entry name" value="HisKA"/>
    <property type="match status" value="1"/>
</dbReference>
<evidence type="ECO:0000259" key="21">
    <source>
        <dbReference type="PROSITE" id="PS50894"/>
    </source>
</evidence>
<evidence type="ECO:0000256" key="1">
    <source>
        <dbReference type="ARBA" id="ARBA00000085"/>
    </source>
</evidence>
<feature type="transmembrane region" description="Helical" evidence="17">
    <location>
        <begin position="185"/>
        <end position="207"/>
    </location>
</feature>
<feature type="domain" description="HPt" evidence="21">
    <location>
        <begin position="858"/>
        <end position="948"/>
    </location>
</feature>
<dbReference type="InterPro" id="IPR011006">
    <property type="entry name" value="CheY-like_superfamily"/>
</dbReference>
<dbReference type="Pfam" id="PF02518">
    <property type="entry name" value="HATPase_c"/>
    <property type="match status" value="1"/>
</dbReference>
<dbReference type="SMART" id="SM00388">
    <property type="entry name" value="HisKA"/>
    <property type="match status" value="1"/>
</dbReference>
<evidence type="ECO:0000256" key="2">
    <source>
        <dbReference type="ARBA" id="ARBA00004429"/>
    </source>
</evidence>
<evidence type="ECO:0000256" key="8">
    <source>
        <dbReference type="ARBA" id="ARBA00022692"/>
    </source>
</evidence>
<keyword evidence="11" id="KW-0067">ATP-binding</keyword>
<dbReference type="SUPFAM" id="SSF47384">
    <property type="entry name" value="Homodimeric domain of signal transducing histidine kinase"/>
    <property type="match status" value="1"/>
</dbReference>
<dbReference type="Gene3D" id="6.10.340.10">
    <property type="match status" value="1"/>
</dbReference>
<dbReference type="EMBL" id="LT629748">
    <property type="protein sequence ID" value="SDR79598.1"/>
    <property type="molecule type" value="Genomic_DNA"/>
</dbReference>
<dbReference type="PRINTS" id="PR00344">
    <property type="entry name" value="BCTRLSENSOR"/>
</dbReference>
<dbReference type="Gene3D" id="1.10.287.130">
    <property type="match status" value="1"/>
</dbReference>
<dbReference type="SMART" id="SM00387">
    <property type="entry name" value="HATPase_c"/>
    <property type="match status" value="1"/>
</dbReference>
<evidence type="ECO:0000256" key="14">
    <source>
        <dbReference type="ARBA" id="ARBA00023136"/>
    </source>
</evidence>
<evidence type="ECO:0000256" key="16">
    <source>
        <dbReference type="PROSITE-ProRule" id="PRU00169"/>
    </source>
</evidence>
<dbReference type="PROSITE" id="PS50109">
    <property type="entry name" value="HIS_KIN"/>
    <property type="match status" value="1"/>
</dbReference>
<dbReference type="Pfam" id="PF01627">
    <property type="entry name" value="Hpt"/>
    <property type="match status" value="1"/>
</dbReference>
<dbReference type="AlphaFoldDB" id="A0A1H1LYA1"/>
<dbReference type="Gene3D" id="1.20.120.160">
    <property type="entry name" value="HPT domain"/>
    <property type="match status" value="1"/>
</dbReference>
<dbReference type="InterPro" id="IPR003594">
    <property type="entry name" value="HATPase_dom"/>
</dbReference>
<dbReference type="InterPro" id="IPR019247">
    <property type="entry name" value="Histidine_kinase_BarA_N"/>
</dbReference>
<comment type="subcellular location">
    <subcellularLocation>
        <location evidence="2">Cell inner membrane</location>
        <topology evidence="2">Multi-pass membrane protein</topology>
    </subcellularLocation>
</comment>
<dbReference type="EC" id="2.7.13.3" evidence="3"/>
<dbReference type="PROSITE" id="PS50110">
    <property type="entry name" value="RESPONSE_REGULATORY"/>
    <property type="match status" value="2"/>
</dbReference>
<dbReference type="Proteomes" id="UP000243426">
    <property type="component" value="Chromosome I"/>
</dbReference>
<dbReference type="GO" id="GO:0005886">
    <property type="term" value="C:plasma membrane"/>
    <property type="evidence" value="ECO:0007669"/>
    <property type="project" value="UniProtKB-SubCell"/>
</dbReference>
<dbReference type="SMART" id="SM00073">
    <property type="entry name" value="HPT"/>
    <property type="match status" value="1"/>
</dbReference>
<dbReference type="SMART" id="SM00304">
    <property type="entry name" value="HAMP"/>
    <property type="match status" value="1"/>
</dbReference>
<dbReference type="Gene3D" id="3.30.565.10">
    <property type="entry name" value="Histidine kinase-like ATPase, C-terminal domain"/>
    <property type="match status" value="1"/>
</dbReference>
<dbReference type="SUPFAM" id="SSF47226">
    <property type="entry name" value="Histidine-containing phosphotransfer domain, HPT domain"/>
    <property type="match status" value="1"/>
</dbReference>
<evidence type="ECO:0000313" key="23">
    <source>
        <dbReference type="Proteomes" id="UP000243426"/>
    </source>
</evidence>
<evidence type="ECO:0000256" key="7">
    <source>
        <dbReference type="ARBA" id="ARBA00022679"/>
    </source>
</evidence>
<dbReference type="SUPFAM" id="SSF158472">
    <property type="entry name" value="HAMP domain-like"/>
    <property type="match status" value="1"/>
</dbReference>
<feature type="transmembrane region" description="Helical" evidence="17">
    <location>
        <begin position="20"/>
        <end position="41"/>
    </location>
</feature>
<reference evidence="23" key="1">
    <citation type="submission" date="2016-10" db="EMBL/GenBank/DDBJ databases">
        <authorList>
            <person name="Varghese N."/>
            <person name="Submissions S."/>
        </authorList>
    </citation>
    <scope>NUCLEOTIDE SEQUENCE [LARGE SCALE GENOMIC DNA]</scope>
    <source>
        <strain evidence="23">2SM5</strain>
    </source>
</reference>
<dbReference type="PROSITE" id="PS50894">
    <property type="entry name" value="HPT"/>
    <property type="match status" value="1"/>
</dbReference>
<evidence type="ECO:0000256" key="4">
    <source>
        <dbReference type="ARBA" id="ARBA00022475"/>
    </source>
</evidence>
<dbReference type="InterPro" id="IPR036641">
    <property type="entry name" value="HPT_dom_sf"/>
</dbReference>
<dbReference type="Pfam" id="PF00512">
    <property type="entry name" value="HisKA"/>
    <property type="match status" value="1"/>
</dbReference>
<keyword evidence="12 17" id="KW-1133">Transmembrane helix</keyword>
<proteinExistence type="predicted"/>
<dbReference type="GO" id="GO:0005524">
    <property type="term" value="F:ATP binding"/>
    <property type="evidence" value="ECO:0007669"/>
    <property type="project" value="UniProtKB-KW"/>
</dbReference>
<dbReference type="InterPro" id="IPR036097">
    <property type="entry name" value="HisK_dim/P_sf"/>
</dbReference>
<feature type="domain" description="Histidine kinase" evidence="18">
    <location>
        <begin position="307"/>
        <end position="528"/>
    </location>
</feature>
<dbReference type="Pfam" id="PF00072">
    <property type="entry name" value="Response_reg"/>
    <property type="match status" value="1"/>
</dbReference>
<dbReference type="CDD" id="cd17546">
    <property type="entry name" value="REC_hyHK_CKI1_RcsC-like"/>
    <property type="match status" value="1"/>
</dbReference>
<evidence type="ECO:0000259" key="19">
    <source>
        <dbReference type="PROSITE" id="PS50110"/>
    </source>
</evidence>
<dbReference type="InterPro" id="IPR004358">
    <property type="entry name" value="Sig_transdc_His_kin-like_C"/>
</dbReference>
<dbReference type="InterPro" id="IPR003661">
    <property type="entry name" value="HisK_dim/P_dom"/>
</dbReference>
<name>A0A1H1LYA1_9GAMM</name>
<evidence type="ECO:0000256" key="3">
    <source>
        <dbReference type="ARBA" id="ARBA00012438"/>
    </source>
</evidence>
<keyword evidence="4" id="KW-1003">Cell membrane</keyword>
<dbReference type="InterPro" id="IPR003660">
    <property type="entry name" value="HAMP_dom"/>
</dbReference>